<keyword evidence="2" id="KW-1185">Reference proteome</keyword>
<evidence type="ECO:0000313" key="2">
    <source>
        <dbReference type="Proteomes" id="UP000662782"/>
    </source>
</evidence>
<protein>
    <submittedName>
        <fullName evidence="1">Uncharacterized protein</fullName>
    </submittedName>
</protein>
<name>A0A873WIR9_9CAUD</name>
<dbReference type="Proteomes" id="UP000662782">
    <property type="component" value="Segment"/>
</dbReference>
<reference evidence="1 2" key="1">
    <citation type="submission" date="2020-07" db="EMBL/GenBank/DDBJ databases">
        <title>Complete genome sequence of Klebsiella pneumoniae phage Miami.</title>
        <authorList>
            <person name="Mora D.A."/>
            <person name="Lessor L."/>
            <person name="Gill J."/>
            <person name="Liu M."/>
        </authorList>
    </citation>
    <scope>NUCLEOTIDE SEQUENCE [LARGE SCALE GENOMIC DNA]</scope>
</reference>
<accession>A0A873WIR9</accession>
<sequence length="670" mass="72549">MSDNQNGNNWEQTVLNTAAGKGEPIVSASAENFGSQLLGLLGQASLLGSSKNVPEVEETAALIKKRVTDLKNGTPGETQKKILPEVNIITKPIISALPGIVLSLHMNNNPAVYVMPVLFSNRHLTNTLEEIQIDNGVNQQRKMSMPFTPDSYARADLFEQIKMHYKAMLQDKGVSECVIINVMVIDLEQIVGDDVLNQGKSPLLRDEIMRSWEQGLMVQIAKIAANQPKASLPSPFSATGGKAYGQHGNAIARVEPIRGQYVNEGLLSPANLTIRMQTANHNGYQGNAEQSREIVNTYATVSLMGSPIQQFNPQLTGNIPQPYLQTPNGRPQGYTPLQPVVIMNHAKAGEVLGDATGLSTYFMGLFSLMATNSNYLFAEALRSKNVGSRGSLTDMEHRIRQMENGLPPRTKGTEMTDAKLSDIDFTTNWIRANIGPKAVFAADLIQFGPDAAISNFLFNLTPGAKDYIKCVKTVIAIVDSISGDAKAMSAVIAENQANNNANGGWIPGKPVLHVSNALIPVGTSVLDNKRIALGEVDEMFLSKHYKDQVAPMNQYLENMYGSNPNVPEKLRRYNLLIQLSTIFSEGVNLFGFARRCYWDPLFMDAFTKAMNTIGSLQVTGSMGQFAANVQVFAPGQQYISQATAGNSGGVVLGNGMMLGAGGGLVFGPSY</sequence>
<organism evidence="1 2">
    <name type="scientific">Klebsiella phage Miami</name>
    <dbReference type="NCBI Taxonomy" id="2767581"/>
    <lineage>
        <taxon>Viruses</taxon>
        <taxon>Duplodnaviria</taxon>
        <taxon>Heunggongvirae</taxon>
        <taxon>Uroviricota</taxon>
        <taxon>Caudoviricetes</taxon>
        <taxon>Chimalliviridae</taxon>
        <taxon>Miamivirus</taxon>
        <taxon>Miamivirus miami</taxon>
    </lineage>
</organism>
<proteinExistence type="predicted"/>
<dbReference type="EMBL" id="MT701590">
    <property type="protein sequence ID" value="QPB09376.1"/>
    <property type="molecule type" value="Genomic_DNA"/>
</dbReference>
<evidence type="ECO:0000313" key="1">
    <source>
        <dbReference type="EMBL" id="QPB09376.1"/>
    </source>
</evidence>
<gene>
    <name evidence="1" type="ORF">CPT_Miami_281</name>
</gene>